<keyword evidence="2" id="KW-0812">Transmembrane</keyword>
<dbReference type="Pfam" id="PF01520">
    <property type="entry name" value="Amidase_3"/>
    <property type="match status" value="1"/>
</dbReference>
<feature type="region of interest" description="Disordered" evidence="1">
    <location>
        <begin position="299"/>
        <end position="320"/>
    </location>
</feature>
<keyword evidence="5" id="KW-1185">Reference proteome</keyword>
<evidence type="ECO:0000256" key="1">
    <source>
        <dbReference type="SAM" id="MobiDB-lite"/>
    </source>
</evidence>
<organism evidence="4 5">
    <name type="scientific">Peptostreptococcus equinus</name>
    <dbReference type="NCBI Taxonomy" id="3003601"/>
    <lineage>
        <taxon>Bacteria</taxon>
        <taxon>Bacillati</taxon>
        <taxon>Bacillota</taxon>
        <taxon>Clostridia</taxon>
        <taxon>Peptostreptococcales</taxon>
        <taxon>Peptostreptococcaceae</taxon>
        <taxon>Peptostreptococcus</taxon>
    </lineage>
</organism>
<protein>
    <submittedName>
        <fullName evidence="4">N-acetylmuramoyl-L-alanine amidase</fullName>
    </submittedName>
</protein>
<dbReference type="Gene3D" id="3.40.630.40">
    <property type="entry name" value="Zn-dependent exopeptidases"/>
    <property type="match status" value="1"/>
</dbReference>
<gene>
    <name evidence="4" type="ORF">O0R46_04715</name>
</gene>
<evidence type="ECO:0000259" key="3">
    <source>
        <dbReference type="Pfam" id="PF01520"/>
    </source>
</evidence>
<accession>A0ABY7JUB8</accession>
<evidence type="ECO:0000313" key="4">
    <source>
        <dbReference type="EMBL" id="WAW15758.1"/>
    </source>
</evidence>
<keyword evidence="2" id="KW-1133">Transmembrane helix</keyword>
<reference evidence="4" key="1">
    <citation type="submission" date="2022-12" db="EMBL/GenBank/DDBJ databases">
        <title>Peptostreptococcus.</title>
        <authorList>
            <person name="Lee S.H."/>
        </authorList>
    </citation>
    <scope>NUCLEOTIDE SEQUENCE</scope>
    <source>
        <strain evidence="4">CBA3647</strain>
    </source>
</reference>
<name>A0ABY7JUB8_9FIRM</name>
<feature type="domain" description="MurNAc-LAA" evidence="3">
    <location>
        <begin position="225"/>
        <end position="295"/>
    </location>
</feature>
<keyword evidence="2" id="KW-0472">Membrane</keyword>
<sequence>MKGTDGKTVNDTFGGLAQKQSQTAAGKWSTITGNLETAQSSIGTGFLKGIEPTIDKIGGKIEKLLGNEEAQNKFVQFGQTVGNVFNGILGIATTLGNGIKWVFDNIAQGFQVGMITEAIGPLKESFTSFITNIQVLAPVAAVIFQGLGFVISGTISAIIQVINVVMQVLAIFAEVIRFCVEKGKSIIASFPQAWAQMKAAVVGYINGLLQKFMGFVNKIIDGINRAKSIVTRICENFERLGFTNRGVKNAQLYMVNETNPTAVLIESFFCDNRSDCSIAQNVGYQKIGEAIATGLVGGVIPREQPKPTEPSPKTTGPVKPAEPVKYDLVTYSNEVDEQAANMIQTDCGIPSMSVANYEKVKDQYKSVIHVGGGQPSKYSLLLQGANREVTRDLVENFIKNYK</sequence>
<dbReference type="InterPro" id="IPR002508">
    <property type="entry name" value="MurNAc-LAA_cat"/>
</dbReference>
<dbReference type="EMBL" id="CP114052">
    <property type="protein sequence ID" value="WAW15758.1"/>
    <property type="molecule type" value="Genomic_DNA"/>
</dbReference>
<evidence type="ECO:0000313" key="5">
    <source>
        <dbReference type="Proteomes" id="UP001164187"/>
    </source>
</evidence>
<dbReference type="RefSeq" id="WP_269312437.1">
    <property type="nucleotide sequence ID" value="NZ_CP114052.1"/>
</dbReference>
<dbReference type="SUPFAM" id="SSF53187">
    <property type="entry name" value="Zn-dependent exopeptidases"/>
    <property type="match status" value="1"/>
</dbReference>
<proteinExistence type="predicted"/>
<dbReference type="CDD" id="cd02696">
    <property type="entry name" value="MurNAc-LAA"/>
    <property type="match status" value="1"/>
</dbReference>
<evidence type="ECO:0000256" key="2">
    <source>
        <dbReference type="SAM" id="Phobius"/>
    </source>
</evidence>
<feature type="transmembrane region" description="Helical" evidence="2">
    <location>
        <begin position="129"/>
        <end position="151"/>
    </location>
</feature>
<dbReference type="Proteomes" id="UP001164187">
    <property type="component" value="Chromosome"/>
</dbReference>